<keyword evidence="4 7" id="KW-0812">Transmembrane</keyword>
<sequence length="499" mass="52035">MAESCDHENEDDALLRSKHDALHVEGAVGPTTEHARACRALLASHFLSTWGQRGWEFTVGLIMLELQPNSLRLVAVWGLVDAAAAVAFGGALGRYVDGCLSRVQAASQMYVLQNAMLVISAVASLLLLWSDVRSGPAFWAALLVMMGAGAASTLGALGSTLSVEREWTKTLCGSDSAALAALNAAMRRIDLSCLIASPIMAGLDMQYGSLSAAVLLLLAWNLCSWFPEVLLLRYAQRCSPALAADKPAPAADSSSSSSSSSGGGGICRRIARSLDQQLQSWTLYACQPAAPAAAALALLYLTVLSWGTLMTAYLKTLGLPEADLAVWRGLGAASGILATLTFPPLHRRLGLVATATLSIWLQLACLLAAVVPSVAAAALGAGIRPLVRRYALVCGLVLSRFGLWSFDLAVTQLMQETCQHASLGAVNGVQGSVQSLFQMLAFGAGVLLPATDSFVWLMAGSCGVVALAAALCTAFALRTSCGAGLGSPLPEAQEEWSEA</sequence>
<dbReference type="GO" id="GO:0016020">
    <property type="term" value="C:membrane"/>
    <property type="evidence" value="ECO:0007669"/>
    <property type="project" value="UniProtKB-SubCell"/>
</dbReference>
<evidence type="ECO:0000256" key="8">
    <source>
        <dbReference type="SAM" id="MobiDB-lite"/>
    </source>
</evidence>
<keyword evidence="6 7" id="KW-0472">Membrane</keyword>
<keyword evidence="10" id="KW-1185">Reference proteome</keyword>
<evidence type="ECO:0000256" key="3">
    <source>
        <dbReference type="ARBA" id="ARBA00022448"/>
    </source>
</evidence>
<comment type="caution">
    <text evidence="7">Lacks conserved residue(s) required for the propagation of feature annotation.</text>
</comment>
<gene>
    <name evidence="9" type="ORF">D9Q98_005038</name>
</gene>
<feature type="transmembrane region" description="Helical" evidence="7">
    <location>
        <begin position="136"/>
        <end position="157"/>
    </location>
</feature>
<evidence type="ECO:0000313" key="10">
    <source>
        <dbReference type="Proteomes" id="UP001055712"/>
    </source>
</evidence>
<feature type="transmembrane region" description="Helical" evidence="7">
    <location>
        <begin position="207"/>
        <end position="227"/>
    </location>
</feature>
<organism evidence="9 10">
    <name type="scientific">Chlorella vulgaris</name>
    <name type="common">Green alga</name>
    <dbReference type="NCBI Taxonomy" id="3077"/>
    <lineage>
        <taxon>Eukaryota</taxon>
        <taxon>Viridiplantae</taxon>
        <taxon>Chlorophyta</taxon>
        <taxon>core chlorophytes</taxon>
        <taxon>Trebouxiophyceae</taxon>
        <taxon>Chlorellales</taxon>
        <taxon>Chlorellaceae</taxon>
        <taxon>Chlorella clade</taxon>
        <taxon>Chlorella</taxon>
    </lineage>
</organism>
<feature type="region of interest" description="Disordered" evidence="8">
    <location>
        <begin position="245"/>
        <end position="264"/>
    </location>
</feature>
<dbReference type="Pfam" id="PF06963">
    <property type="entry name" value="FPN1"/>
    <property type="match status" value="1"/>
</dbReference>
<keyword evidence="7" id="KW-0406">Ion transport</keyword>
<feature type="transmembrane region" description="Helical" evidence="7">
    <location>
        <begin position="454"/>
        <end position="477"/>
    </location>
</feature>
<dbReference type="OrthoDB" id="648861at2759"/>
<comment type="caution">
    <text evidence="9">The sequence shown here is derived from an EMBL/GenBank/DDBJ whole genome shotgun (WGS) entry which is preliminary data.</text>
</comment>
<evidence type="ECO:0000256" key="2">
    <source>
        <dbReference type="ARBA" id="ARBA00006279"/>
    </source>
</evidence>
<dbReference type="Proteomes" id="UP001055712">
    <property type="component" value="Unassembled WGS sequence"/>
</dbReference>
<feature type="transmembrane region" description="Helical" evidence="7">
    <location>
        <begin position="326"/>
        <end position="345"/>
    </location>
</feature>
<evidence type="ECO:0000256" key="5">
    <source>
        <dbReference type="ARBA" id="ARBA00022989"/>
    </source>
</evidence>
<feature type="transmembrane region" description="Helical" evidence="7">
    <location>
        <begin position="357"/>
        <end position="383"/>
    </location>
</feature>
<dbReference type="InterPro" id="IPR036259">
    <property type="entry name" value="MFS_trans_sf"/>
</dbReference>
<dbReference type="InterPro" id="IPR009716">
    <property type="entry name" value="Ferroportin-1"/>
</dbReference>
<comment type="function">
    <text evidence="7">May be involved in iron transport and iron homeostasis.</text>
</comment>
<keyword evidence="3 7" id="KW-0813">Transport</keyword>
<comment type="similarity">
    <text evidence="2 7">Belongs to the ferroportin (FP) (TC 2.A.100) family. SLC40A subfamily.</text>
</comment>
<dbReference type="GO" id="GO:0005381">
    <property type="term" value="F:iron ion transmembrane transporter activity"/>
    <property type="evidence" value="ECO:0007669"/>
    <property type="project" value="UniProtKB-UniRule"/>
</dbReference>
<reference evidence="9" key="2">
    <citation type="submission" date="2020-11" db="EMBL/GenBank/DDBJ databases">
        <authorList>
            <person name="Cecchin M."/>
            <person name="Marcolungo L."/>
            <person name="Rossato M."/>
            <person name="Girolomoni L."/>
            <person name="Cosentino E."/>
            <person name="Cuine S."/>
            <person name="Li-Beisson Y."/>
            <person name="Delledonne M."/>
            <person name="Ballottari M."/>
        </authorList>
    </citation>
    <scope>NUCLEOTIDE SEQUENCE</scope>
    <source>
        <strain evidence="9">211/11P</strain>
        <tissue evidence="9">Whole cell</tissue>
    </source>
</reference>
<evidence type="ECO:0000256" key="1">
    <source>
        <dbReference type="ARBA" id="ARBA00004141"/>
    </source>
</evidence>
<feature type="transmembrane region" description="Helical" evidence="7">
    <location>
        <begin position="74"/>
        <end position="97"/>
    </location>
</feature>
<feature type="transmembrane region" description="Helical" evidence="7">
    <location>
        <begin position="292"/>
        <end position="314"/>
    </location>
</feature>
<evidence type="ECO:0000256" key="4">
    <source>
        <dbReference type="ARBA" id="ARBA00022692"/>
    </source>
</evidence>
<dbReference type="PANTHER" id="PTHR11660">
    <property type="entry name" value="SOLUTE CARRIER FAMILY 40 MEMBER"/>
    <property type="match status" value="1"/>
</dbReference>
<name>A0A9D4TNP3_CHLVU</name>
<dbReference type="PANTHER" id="PTHR11660:SF57">
    <property type="entry name" value="SOLUTE CARRIER FAMILY 40 MEMBER"/>
    <property type="match status" value="1"/>
</dbReference>
<reference evidence="9" key="1">
    <citation type="journal article" date="2019" name="Plant J.">
        <title>Chlorella vulgaris genome assembly and annotation reveals the molecular basis for metabolic acclimation to high light conditions.</title>
        <authorList>
            <person name="Cecchin M."/>
            <person name="Marcolungo L."/>
            <person name="Rossato M."/>
            <person name="Girolomoni L."/>
            <person name="Cosentino E."/>
            <person name="Cuine S."/>
            <person name="Li-Beisson Y."/>
            <person name="Delledonne M."/>
            <person name="Ballottari M."/>
        </authorList>
    </citation>
    <scope>NUCLEOTIDE SEQUENCE</scope>
    <source>
        <strain evidence="9">211/11P</strain>
    </source>
</reference>
<evidence type="ECO:0000313" key="9">
    <source>
        <dbReference type="EMBL" id="KAI3430443.1"/>
    </source>
</evidence>
<feature type="transmembrane region" description="Helical" evidence="7">
    <location>
        <begin position="109"/>
        <end position="130"/>
    </location>
</feature>
<evidence type="ECO:0000256" key="6">
    <source>
        <dbReference type="ARBA" id="ARBA00023136"/>
    </source>
</evidence>
<evidence type="ECO:0000256" key="7">
    <source>
        <dbReference type="RuleBase" id="RU365065"/>
    </source>
</evidence>
<feature type="compositionally biased region" description="Low complexity" evidence="8">
    <location>
        <begin position="245"/>
        <end position="260"/>
    </location>
</feature>
<comment type="subcellular location">
    <subcellularLocation>
        <location evidence="1 7">Membrane</location>
        <topology evidence="1 7">Multi-pass membrane protein</topology>
    </subcellularLocation>
</comment>
<keyword evidence="5 7" id="KW-1133">Transmembrane helix</keyword>
<dbReference type="AlphaFoldDB" id="A0A9D4TNP3"/>
<dbReference type="EMBL" id="SIDB01000007">
    <property type="protein sequence ID" value="KAI3430443.1"/>
    <property type="molecule type" value="Genomic_DNA"/>
</dbReference>
<accession>A0A9D4TNP3</accession>
<protein>
    <recommendedName>
        <fullName evidence="7">Solute carrier family 40 member</fullName>
    </recommendedName>
</protein>
<proteinExistence type="inferred from homology"/>
<dbReference type="SUPFAM" id="SSF103473">
    <property type="entry name" value="MFS general substrate transporter"/>
    <property type="match status" value="1"/>
</dbReference>